<evidence type="ECO:0000313" key="6">
    <source>
        <dbReference type="Proteomes" id="UP000054363"/>
    </source>
</evidence>
<dbReference type="InterPro" id="IPR016181">
    <property type="entry name" value="Acyl_CoA_acyltransferase"/>
</dbReference>
<organism evidence="5 6">
    <name type="scientific">Pseudidiomarina salinarum</name>
    <dbReference type="NCBI Taxonomy" id="435908"/>
    <lineage>
        <taxon>Bacteria</taxon>
        <taxon>Pseudomonadati</taxon>
        <taxon>Pseudomonadota</taxon>
        <taxon>Gammaproteobacteria</taxon>
        <taxon>Alteromonadales</taxon>
        <taxon>Idiomarinaceae</taxon>
        <taxon>Pseudidiomarina</taxon>
    </lineage>
</organism>
<feature type="domain" description="N-acetyltransferase" evidence="4">
    <location>
        <begin position="7"/>
        <end position="162"/>
    </location>
</feature>
<comment type="caution">
    <text evidence="5">The sequence shown here is derived from an EMBL/GenBank/DDBJ whole genome shotgun (WGS) entry which is preliminary data.</text>
</comment>
<accession>A0A094IRX0</accession>
<reference evidence="5 6" key="1">
    <citation type="submission" date="2014-06" db="EMBL/GenBank/DDBJ databases">
        <title>The draft genome sequence of Idiomarina salinarum ISL-52.</title>
        <authorList>
            <person name="Du J."/>
            <person name="Shao Z."/>
        </authorList>
    </citation>
    <scope>NUCLEOTIDE SEQUENCE [LARGE SCALE GENOMIC DNA]</scope>
    <source>
        <strain evidence="5 6">ISL-52</strain>
    </source>
</reference>
<dbReference type="eggNOG" id="COG0456">
    <property type="taxonomic scope" value="Bacteria"/>
</dbReference>
<dbReference type="PANTHER" id="PTHR43420:SF47">
    <property type="entry name" value="N-ACETYLTRANSFERASE DOMAIN-CONTAINING PROTEIN"/>
    <property type="match status" value="1"/>
</dbReference>
<evidence type="ECO:0000313" key="5">
    <source>
        <dbReference type="EMBL" id="KFZ30430.1"/>
    </source>
</evidence>
<feature type="compositionally biased region" description="Acidic residues" evidence="3">
    <location>
        <begin position="143"/>
        <end position="152"/>
    </location>
</feature>
<dbReference type="STRING" id="435908.IDSA_10235"/>
<proteinExistence type="predicted"/>
<keyword evidence="6" id="KW-1185">Reference proteome</keyword>
<dbReference type="PROSITE" id="PS51186">
    <property type="entry name" value="GNAT"/>
    <property type="match status" value="1"/>
</dbReference>
<dbReference type="Gene3D" id="3.40.630.30">
    <property type="match status" value="1"/>
</dbReference>
<name>A0A094IRX0_9GAMM</name>
<evidence type="ECO:0000259" key="4">
    <source>
        <dbReference type="PROSITE" id="PS51186"/>
    </source>
</evidence>
<evidence type="ECO:0000256" key="2">
    <source>
        <dbReference type="ARBA" id="ARBA00023315"/>
    </source>
</evidence>
<dbReference type="AlphaFoldDB" id="A0A094IRX0"/>
<dbReference type="PANTHER" id="PTHR43420">
    <property type="entry name" value="ACETYLTRANSFERASE"/>
    <property type="match status" value="1"/>
</dbReference>
<gene>
    <name evidence="5" type="ORF">IDSA_10235</name>
</gene>
<dbReference type="Proteomes" id="UP000054363">
    <property type="component" value="Unassembled WGS sequence"/>
</dbReference>
<evidence type="ECO:0000256" key="3">
    <source>
        <dbReference type="SAM" id="MobiDB-lite"/>
    </source>
</evidence>
<protein>
    <recommendedName>
        <fullName evidence="4">N-acetyltransferase domain-containing protein</fullName>
    </recommendedName>
</protein>
<dbReference type="Pfam" id="PF00583">
    <property type="entry name" value="Acetyltransf_1"/>
    <property type="match status" value="1"/>
</dbReference>
<feature type="region of interest" description="Disordered" evidence="3">
    <location>
        <begin position="143"/>
        <end position="166"/>
    </location>
</feature>
<sequence length="166" mass="18596">MTTEPGWTIRPAVTGDLDQLVALEAATFNYSQLGRRSFRRLLQSPSATIHVAISKQHQLVGYSMLLSRSNSRNWRLYSIATLESTRGTGLGKALLINAMEYARAQGAASISLEVKTDNLPAIRLYEKFDFAVTDVLVGYYDEENHEENDEGSDGYRMRHTFATDQS</sequence>
<keyword evidence="1" id="KW-0808">Transferase</keyword>
<evidence type="ECO:0000256" key="1">
    <source>
        <dbReference type="ARBA" id="ARBA00022679"/>
    </source>
</evidence>
<dbReference type="RefSeq" id="WP_034776377.1">
    <property type="nucleotide sequence ID" value="NZ_JPER01000005.1"/>
</dbReference>
<dbReference type="OrthoDB" id="27442at2"/>
<keyword evidence="2" id="KW-0012">Acyltransferase</keyword>
<dbReference type="CDD" id="cd04301">
    <property type="entry name" value="NAT_SF"/>
    <property type="match status" value="1"/>
</dbReference>
<dbReference type="InterPro" id="IPR050680">
    <property type="entry name" value="YpeA/RimI_acetyltransf"/>
</dbReference>
<dbReference type="EMBL" id="JPER01000005">
    <property type="protein sequence ID" value="KFZ30430.1"/>
    <property type="molecule type" value="Genomic_DNA"/>
</dbReference>
<dbReference type="GO" id="GO:0016747">
    <property type="term" value="F:acyltransferase activity, transferring groups other than amino-acyl groups"/>
    <property type="evidence" value="ECO:0007669"/>
    <property type="project" value="InterPro"/>
</dbReference>
<dbReference type="SUPFAM" id="SSF55729">
    <property type="entry name" value="Acyl-CoA N-acyltransferases (Nat)"/>
    <property type="match status" value="1"/>
</dbReference>
<dbReference type="InterPro" id="IPR000182">
    <property type="entry name" value="GNAT_dom"/>
</dbReference>